<accession>A0A850R887</accession>
<evidence type="ECO:0000313" key="1">
    <source>
        <dbReference type="EMBL" id="NVY96755.1"/>
    </source>
</evidence>
<sequence>MNVTNLLVLLQDLRPNTQLYWAGESSKILGVSSISLVKTNENNYLVLNGKTPAQATLKAWELKFLLQTYPATLALYFNTQKGHQPIFGIRFADGAIYLK</sequence>
<organism evidence="1 2">
    <name type="scientific">Bombilactobacillus apium</name>
    <dbReference type="NCBI Taxonomy" id="2675299"/>
    <lineage>
        <taxon>Bacteria</taxon>
        <taxon>Bacillati</taxon>
        <taxon>Bacillota</taxon>
        <taxon>Bacilli</taxon>
        <taxon>Lactobacillales</taxon>
        <taxon>Lactobacillaceae</taxon>
        <taxon>Bombilactobacillus</taxon>
    </lineage>
</organism>
<protein>
    <submittedName>
        <fullName evidence="1">Uncharacterized protein</fullName>
    </submittedName>
</protein>
<dbReference type="AlphaFoldDB" id="A0A850R887"/>
<reference evidence="1 2" key="1">
    <citation type="submission" date="2020-06" db="EMBL/GenBank/DDBJ databases">
        <authorList>
            <person name="Kang J."/>
        </authorList>
    </citation>
    <scope>NUCLEOTIDE SEQUENCE [LARGE SCALE GENOMIC DNA]</scope>
    <source>
        <strain evidence="1 2">DCY120</strain>
    </source>
</reference>
<proteinExistence type="predicted"/>
<evidence type="ECO:0000313" key="2">
    <source>
        <dbReference type="Proteomes" id="UP000563523"/>
    </source>
</evidence>
<dbReference type="Proteomes" id="UP000563523">
    <property type="component" value="Unassembled WGS sequence"/>
</dbReference>
<comment type="caution">
    <text evidence="1">The sequence shown here is derived from an EMBL/GenBank/DDBJ whole genome shotgun (WGS) entry which is preliminary data.</text>
</comment>
<dbReference type="EMBL" id="JABZEC010000005">
    <property type="protein sequence ID" value="NVY96755.1"/>
    <property type="molecule type" value="Genomic_DNA"/>
</dbReference>
<name>A0A850R887_9LACO</name>
<gene>
    <name evidence="1" type="ORF">HU830_06250</name>
</gene>
<dbReference type="RefSeq" id="WP_176942918.1">
    <property type="nucleotide sequence ID" value="NZ_JABZEC010000005.1"/>
</dbReference>
<keyword evidence="2" id="KW-1185">Reference proteome</keyword>